<sequence length="125" mass="14044">MNKSIVEEDDIIGRWEVIQEGKVNRVSLKDIVVDCEEGTYGVLYTFDIGDTFSQKSICPNGKPTKKGTWVYRDNILSLTMEGDNVKFSVSDAGKNKIKLSSLLVNIEGSVLDKFDNGFYIILEKQ</sequence>
<dbReference type="KEGG" id="fat:DVK85_07060"/>
<reference evidence="1 2" key="1">
    <citation type="submission" date="2018-07" db="EMBL/GenBank/DDBJ databases">
        <title>Complete genome sequence of Flavobacterium arcticum type strain SM1502T.</title>
        <authorList>
            <person name="Li Y."/>
            <person name="Li D.-D."/>
        </authorList>
    </citation>
    <scope>NUCLEOTIDE SEQUENCE [LARGE SCALE GENOMIC DNA]</scope>
    <source>
        <strain evidence="1 2">SM1502</strain>
    </source>
</reference>
<dbReference type="RefSeq" id="WP_114677773.1">
    <property type="nucleotide sequence ID" value="NZ_CP031188.1"/>
</dbReference>
<dbReference type="AlphaFoldDB" id="A0A345HBQ5"/>
<evidence type="ECO:0000313" key="1">
    <source>
        <dbReference type="EMBL" id="AXG74015.1"/>
    </source>
</evidence>
<accession>A0A345HBQ5</accession>
<protein>
    <recommendedName>
        <fullName evidence="3">Lipocalin-like domain-containing protein</fullName>
    </recommendedName>
</protein>
<organism evidence="1 2">
    <name type="scientific">Flavobacterium arcticum</name>
    <dbReference type="NCBI Taxonomy" id="1784713"/>
    <lineage>
        <taxon>Bacteria</taxon>
        <taxon>Pseudomonadati</taxon>
        <taxon>Bacteroidota</taxon>
        <taxon>Flavobacteriia</taxon>
        <taxon>Flavobacteriales</taxon>
        <taxon>Flavobacteriaceae</taxon>
        <taxon>Flavobacterium</taxon>
    </lineage>
</organism>
<dbReference type="Proteomes" id="UP000253951">
    <property type="component" value="Chromosome"/>
</dbReference>
<evidence type="ECO:0000313" key="2">
    <source>
        <dbReference type="Proteomes" id="UP000253951"/>
    </source>
</evidence>
<dbReference type="OrthoDB" id="1380824at2"/>
<gene>
    <name evidence="1" type="ORF">DVK85_07060</name>
</gene>
<evidence type="ECO:0008006" key="3">
    <source>
        <dbReference type="Google" id="ProtNLM"/>
    </source>
</evidence>
<keyword evidence="2" id="KW-1185">Reference proteome</keyword>
<dbReference type="EMBL" id="CP031188">
    <property type="protein sequence ID" value="AXG74015.1"/>
    <property type="molecule type" value="Genomic_DNA"/>
</dbReference>
<name>A0A345HBQ5_9FLAO</name>
<proteinExistence type="predicted"/>